<dbReference type="Gene3D" id="3.30.465.10">
    <property type="match status" value="1"/>
</dbReference>
<evidence type="ECO:0000256" key="15">
    <source>
        <dbReference type="ARBA" id="ARBA00023002"/>
    </source>
</evidence>
<comment type="pathway">
    <text evidence="4 20">Cell wall biogenesis; peptidoglycan biosynthesis.</text>
</comment>
<dbReference type="Proteomes" id="UP000009100">
    <property type="component" value="Chromosome 1"/>
</dbReference>
<dbReference type="AlphaFoldDB" id="B7VM80"/>
<evidence type="ECO:0000256" key="3">
    <source>
        <dbReference type="ARBA" id="ARBA00004496"/>
    </source>
</evidence>
<dbReference type="InterPro" id="IPR003170">
    <property type="entry name" value="MurB"/>
</dbReference>
<dbReference type="InterPro" id="IPR016169">
    <property type="entry name" value="FAD-bd_PCMH_sub2"/>
</dbReference>
<dbReference type="GO" id="GO:0071555">
    <property type="term" value="P:cell wall organization"/>
    <property type="evidence" value="ECO:0007669"/>
    <property type="project" value="UniProtKB-KW"/>
</dbReference>
<feature type="active site" description="Proton donor" evidence="20">
    <location>
        <position position="237"/>
    </location>
</feature>
<evidence type="ECO:0000256" key="4">
    <source>
        <dbReference type="ARBA" id="ARBA00004752"/>
    </source>
</evidence>
<dbReference type="EC" id="1.3.1.98" evidence="6 20"/>
<feature type="active site" evidence="20">
    <location>
        <position position="167"/>
    </location>
</feature>
<dbReference type="InterPro" id="IPR016166">
    <property type="entry name" value="FAD-bd_PCMH"/>
</dbReference>
<protein>
    <recommendedName>
        <fullName evidence="7 20">UDP-N-acetylenolpyruvoylglucosamine reductase</fullName>
        <ecNumber evidence="6 20">1.3.1.98</ecNumber>
    </recommendedName>
    <alternativeName>
        <fullName evidence="18 20">UDP-N-acetylmuramate dehydrogenase</fullName>
    </alternativeName>
</protein>
<evidence type="ECO:0000256" key="2">
    <source>
        <dbReference type="ARBA" id="ARBA00003921"/>
    </source>
</evidence>
<evidence type="ECO:0000256" key="7">
    <source>
        <dbReference type="ARBA" id="ARBA00015188"/>
    </source>
</evidence>
<keyword evidence="11 20" id="KW-0274">FAD</keyword>
<dbReference type="GO" id="GO:0005829">
    <property type="term" value="C:cytosol"/>
    <property type="evidence" value="ECO:0007669"/>
    <property type="project" value="TreeGrafter"/>
</dbReference>
<dbReference type="InterPro" id="IPR036318">
    <property type="entry name" value="FAD-bd_PCMH-like_sf"/>
</dbReference>
<dbReference type="PANTHER" id="PTHR21071:SF4">
    <property type="entry name" value="UDP-N-ACETYLENOLPYRUVOYLGLUCOSAMINE REDUCTASE"/>
    <property type="match status" value="1"/>
</dbReference>
<evidence type="ECO:0000256" key="1">
    <source>
        <dbReference type="ARBA" id="ARBA00001974"/>
    </source>
</evidence>
<evidence type="ECO:0000256" key="10">
    <source>
        <dbReference type="ARBA" id="ARBA00022630"/>
    </source>
</evidence>
<dbReference type="HAMAP" id="MF_00037">
    <property type="entry name" value="MurB"/>
    <property type="match status" value="1"/>
</dbReference>
<dbReference type="EMBL" id="FM954972">
    <property type="protein sequence ID" value="CAV20270.1"/>
    <property type="molecule type" value="Genomic_DNA"/>
</dbReference>
<evidence type="ECO:0000256" key="18">
    <source>
        <dbReference type="ARBA" id="ARBA00031026"/>
    </source>
</evidence>
<dbReference type="Gene3D" id="3.30.43.10">
    <property type="entry name" value="Uridine Diphospho-n-acetylenolpyruvylglucosamine Reductase, domain 2"/>
    <property type="match status" value="1"/>
</dbReference>
<evidence type="ECO:0000256" key="14">
    <source>
        <dbReference type="ARBA" id="ARBA00022984"/>
    </source>
</evidence>
<dbReference type="Pfam" id="PF02873">
    <property type="entry name" value="MurB_C"/>
    <property type="match status" value="1"/>
</dbReference>
<proteinExistence type="inferred from homology"/>
<name>B7VM80_VIBA3</name>
<dbReference type="InterPro" id="IPR011601">
    <property type="entry name" value="MurB_C"/>
</dbReference>
<dbReference type="HOGENOM" id="CLU_035304_0_0_6"/>
<dbReference type="GO" id="GO:0051301">
    <property type="term" value="P:cell division"/>
    <property type="evidence" value="ECO:0007669"/>
    <property type="project" value="UniProtKB-KW"/>
</dbReference>
<reference evidence="22 23" key="1">
    <citation type="submission" date="2009-02" db="EMBL/GenBank/DDBJ databases">
        <title>Vibrio splendidus str. LGP32 complete genome.</title>
        <authorList>
            <person name="Mazel D."/>
            <person name="Le Roux F."/>
        </authorList>
    </citation>
    <scope>NUCLEOTIDE SEQUENCE [LARGE SCALE GENOMIC DNA]</scope>
    <source>
        <strain evidence="22 23">LGP32</strain>
    </source>
</reference>
<keyword evidence="14 20" id="KW-0573">Peptidoglycan synthesis</keyword>
<dbReference type="GO" id="GO:0071949">
    <property type="term" value="F:FAD binding"/>
    <property type="evidence" value="ECO:0007669"/>
    <property type="project" value="InterPro"/>
</dbReference>
<evidence type="ECO:0000256" key="6">
    <source>
        <dbReference type="ARBA" id="ARBA00012518"/>
    </source>
</evidence>
<evidence type="ECO:0000256" key="19">
    <source>
        <dbReference type="ARBA" id="ARBA00048914"/>
    </source>
</evidence>
<evidence type="ECO:0000256" key="20">
    <source>
        <dbReference type="HAMAP-Rule" id="MF_00037"/>
    </source>
</evidence>
<evidence type="ECO:0000256" key="12">
    <source>
        <dbReference type="ARBA" id="ARBA00022857"/>
    </source>
</evidence>
<keyword evidence="12 20" id="KW-0521">NADP</keyword>
<dbReference type="GO" id="GO:0009252">
    <property type="term" value="P:peptidoglycan biosynthetic process"/>
    <property type="evidence" value="ECO:0007669"/>
    <property type="project" value="UniProtKB-UniRule"/>
</dbReference>
<keyword evidence="10 20" id="KW-0285">Flavoprotein</keyword>
<evidence type="ECO:0000313" key="23">
    <source>
        <dbReference type="Proteomes" id="UP000009100"/>
    </source>
</evidence>
<comment type="function">
    <text evidence="2 20">Cell wall formation.</text>
</comment>
<dbReference type="InterPro" id="IPR016167">
    <property type="entry name" value="FAD-bd_PCMH_sub1"/>
</dbReference>
<keyword evidence="16 20" id="KW-0131">Cell cycle</keyword>
<evidence type="ECO:0000256" key="17">
    <source>
        <dbReference type="ARBA" id="ARBA00023316"/>
    </source>
</evidence>
<keyword evidence="8 20" id="KW-0963">Cytoplasm</keyword>
<comment type="similarity">
    <text evidence="5 20">Belongs to the MurB family.</text>
</comment>
<dbReference type="Pfam" id="PF01565">
    <property type="entry name" value="FAD_binding_4"/>
    <property type="match status" value="1"/>
</dbReference>
<evidence type="ECO:0000256" key="9">
    <source>
        <dbReference type="ARBA" id="ARBA00022618"/>
    </source>
</evidence>
<dbReference type="GO" id="GO:0008762">
    <property type="term" value="F:UDP-N-acetylmuramate dehydrogenase activity"/>
    <property type="evidence" value="ECO:0007669"/>
    <property type="project" value="UniProtKB-UniRule"/>
</dbReference>
<dbReference type="NCBIfam" id="NF000755">
    <property type="entry name" value="PRK00046.1"/>
    <property type="match status" value="1"/>
</dbReference>
<feature type="domain" description="FAD-binding PCMH-type" evidence="21">
    <location>
        <begin position="21"/>
        <end position="191"/>
    </location>
</feature>
<dbReference type="InterPro" id="IPR006094">
    <property type="entry name" value="Oxid_FAD_bind_N"/>
</dbReference>
<dbReference type="InterPro" id="IPR036635">
    <property type="entry name" value="MurB_C_sf"/>
</dbReference>
<evidence type="ECO:0000256" key="5">
    <source>
        <dbReference type="ARBA" id="ARBA00010485"/>
    </source>
</evidence>
<accession>B7VM80</accession>
<comment type="subcellular location">
    <subcellularLocation>
        <location evidence="3 20">Cytoplasm</location>
    </subcellularLocation>
</comment>
<keyword evidence="17 20" id="KW-0961">Cell wall biogenesis/degradation</keyword>
<dbReference type="GO" id="GO:0008360">
    <property type="term" value="P:regulation of cell shape"/>
    <property type="evidence" value="ECO:0007669"/>
    <property type="project" value="UniProtKB-KW"/>
</dbReference>
<feature type="active site" evidence="20">
    <location>
        <position position="332"/>
    </location>
</feature>
<comment type="catalytic activity">
    <reaction evidence="19 20">
        <text>UDP-N-acetyl-alpha-D-muramate + NADP(+) = UDP-N-acetyl-3-O-(1-carboxyvinyl)-alpha-D-glucosamine + NADPH + H(+)</text>
        <dbReference type="Rhea" id="RHEA:12248"/>
        <dbReference type="ChEBI" id="CHEBI:15378"/>
        <dbReference type="ChEBI" id="CHEBI:57783"/>
        <dbReference type="ChEBI" id="CHEBI:58349"/>
        <dbReference type="ChEBI" id="CHEBI:68483"/>
        <dbReference type="ChEBI" id="CHEBI:70757"/>
        <dbReference type="EC" id="1.3.1.98"/>
    </reaction>
</comment>
<evidence type="ECO:0000313" key="22">
    <source>
        <dbReference type="EMBL" id="CAV20270.1"/>
    </source>
</evidence>
<dbReference type="eggNOG" id="COG0812">
    <property type="taxonomic scope" value="Bacteria"/>
</dbReference>
<keyword evidence="13 20" id="KW-0133">Cell shape</keyword>
<dbReference type="PROSITE" id="PS51387">
    <property type="entry name" value="FAD_PCMH"/>
    <property type="match status" value="1"/>
</dbReference>
<comment type="cofactor">
    <cofactor evidence="1 20">
        <name>FAD</name>
        <dbReference type="ChEBI" id="CHEBI:57692"/>
    </cofactor>
</comment>
<sequence length="352" mass="39198">MNIAMQFHLNASLKNVHTFSIDQTCDTLVEVTTIEELISVYRDPKWSALPKLILGKGSNMLFTEHFAGLVIVNKLSGIELTETDSHHLLHVSGGEDWPNLVEWSVDKGLGGLENLAMIPGCSGSAPIQNIGAYGVELQDVCEYVDILCLDTYTVKRLSKEECLFGYRDSIFKHALYDKAIVVAIGLTLPKEWEPCNHYGPLKSLAADTLSPRTIFDEVCIIRSSKLPDPRVQGNAGSFFKNPVITKDHFDRLFALYPNIVGYESNDMIKVAAGWLIDQCQFKGVTEGGAQVHPNQALVIINYDKASAVDILKLAERVRQSVLNKFDIRLEHEVRFMGRDCETNLDKALESLA</sequence>
<gene>
    <name evidence="20" type="primary">murB</name>
    <name evidence="22" type="ordered locus">VS_2980</name>
</gene>
<evidence type="ECO:0000259" key="21">
    <source>
        <dbReference type="PROSITE" id="PS51387"/>
    </source>
</evidence>
<dbReference type="Gene3D" id="3.90.78.10">
    <property type="entry name" value="UDP-N-acetylenolpyruvoylglucosamine reductase, C-terminal domain"/>
    <property type="match status" value="1"/>
</dbReference>
<dbReference type="SUPFAM" id="SSF56194">
    <property type="entry name" value="Uridine diphospho-N-Acetylenolpyruvylglucosamine reductase, MurB, C-terminal domain"/>
    <property type="match status" value="1"/>
</dbReference>
<evidence type="ECO:0000256" key="11">
    <source>
        <dbReference type="ARBA" id="ARBA00022827"/>
    </source>
</evidence>
<evidence type="ECO:0000256" key="8">
    <source>
        <dbReference type="ARBA" id="ARBA00022490"/>
    </source>
</evidence>
<dbReference type="PANTHER" id="PTHR21071">
    <property type="entry name" value="UDP-N-ACETYLENOLPYRUVOYLGLUCOSAMINE REDUCTASE"/>
    <property type="match status" value="1"/>
</dbReference>
<evidence type="ECO:0000256" key="13">
    <source>
        <dbReference type="ARBA" id="ARBA00022960"/>
    </source>
</evidence>
<keyword evidence="15 20" id="KW-0560">Oxidoreductase</keyword>
<organism evidence="22 23">
    <name type="scientific">Vibrio atlanticus (strain LGP32)</name>
    <name type="common">Vibrio splendidus (strain Mel32)</name>
    <dbReference type="NCBI Taxonomy" id="575788"/>
    <lineage>
        <taxon>Bacteria</taxon>
        <taxon>Pseudomonadati</taxon>
        <taxon>Pseudomonadota</taxon>
        <taxon>Gammaproteobacteria</taxon>
        <taxon>Vibrionales</taxon>
        <taxon>Vibrionaceae</taxon>
        <taxon>Vibrio</taxon>
    </lineage>
</organism>
<keyword evidence="9 20" id="KW-0132">Cell division</keyword>
<dbReference type="SUPFAM" id="SSF56176">
    <property type="entry name" value="FAD-binding/transporter-associated domain-like"/>
    <property type="match status" value="1"/>
</dbReference>
<dbReference type="STRING" id="575788.VS_2980"/>
<dbReference type="NCBIfam" id="TIGR00179">
    <property type="entry name" value="murB"/>
    <property type="match status" value="1"/>
</dbReference>
<dbReference type="UniPathway" id="UPA00219"/>
<dbReference type="KEGG" id="vsp:VS_2980"/>
<evidence type="ECO:0000256" key="16">
    <source>
        <dbReference type="ARBA" id="ARBA00023306"/>
    </source>
</evidence>